<sequence length="643" mass="72284">MELIATLERSPDGGRAYVGRVVECAWRLPGIYAAVLDGRCPTWRAEQVADLTRPLSRHAAAHVDQRLRNFVGTCSFARVQRLVTEAITITVKLVIDLADHVPVDSDEIPDRLREPVRLRDHTCRYPWCPRQPASGDLDHTHTQAALPVRAISQVASTPSVVRRSEVGSAGCCIRPANPTTPRCDLSEVHSWCRAGRMTLPERMMGELVEVVGRREKPRMLVVGIEPESDLGAHLRSLVPTISFFVDRNDIHAAVRQGDWDCAVVWDCDVQLEPHLFVLQFGGMSTENFHRHGVQFSVTEQGKTVAAEYAVPDGLSADVARLVRNELAPVVIDRSGSPIFGIQVWGYTAPAPNTDFLEGFIDPFLIDGDGNVVAGRYERNASEGSQWWRVPVFTPNPERWVAAALASWRASDSDRFPGEADWYHRNEWMTAAEEQLRRRQQELLEERERVLSAVDARLAALEEERAEATERAQGGERRLLTAQGDPLVEEVENTLKEFGFDVVNVDTDIATPGDRREDLRVLDPDHVGWIALVEVRGYARGAQLNDLLRLGRFVTRFVREENREPDRVWYVVNQFRDTDPSTRPIPLEANPVEVETFGEDGGVVIDTKDLFTLRMSLRRGELTKQAARARLRDAVERLDLKVAT</sequence>
<proteinExistence type="predicted"/>
<dbReference type="Proteomes" id="UP001596072">
    <property type="component" value="Unassembled WGS sequence"/>
</dbReference>
<keyword evidence="3" id="KW-1185">Reference proteome</keyword>
<organism evidence="2 3">
    <name type="scientific">Nocardioides vastitatis</name>
    <dbReference type="NCBI Taxonomy" id="2568655"/>
    <lineage>
        <taxon>Bacteria</taxon>
        <taxon>Bacillati</taxon>
        <taxon>Actinomycetota</taxon>
        <taxon>Actinomycetes</taxon>
        <taxon>Propionibacteriales</taxon>
        <taxon>Nocardioidaceae</taxon>
        <taxon>Nocardioides</taxon>
    </lineage>
</organism>
<feature type="coiled-coil region" evidence="1">
    <location>
        <begin position="428"/>
        <end position="477"/>
    </location>
</feature>
<dbReference type="EMBL" id="JBHSNS010000015">
    <property type="protein sequence ID" value="MFC5731453.1"/>
    <property type="molecule type" value="Genomic_DNA"/>
</dbReference>
<comment type="caution">
    <text evidence="2">The sequence shown here is derived from an EMBL/GenBank/DDBJ whole genome shotgun (WGS) entry which is preliminary data.</text>
</comment>
<evidence type="ECO:0008006" key="4">
    <source>
        <dbReference type="Google" id="ProtNLM"/>
    </source>
</evidence>
<dbReference type="RefSeq" id="WP_378527809.1">
    <property type="nucleotide sequence ID" value="NZ_JBHSNS010000015.1"/>
</dbReference>
<evidence type="ECO:0000313" key="2">
    <source>
        <dbReference type="EMBL" id="MFC5731453.1"/>
    </source>
</evidence>
<protein>
    <recommendedName>
        <fullName evidence="4">Restriction endonuclease type IV Mrr domain-containing protein</fullName>
    </recommendedName>
</protein>
<name>A0ABW0ZMY3_9ACTN</name>
<accession>A0ABW0ZMY3</accession>
<keyword evidence="1" id="KW-0175">Coiled coil</keyword>
<evidence type="ECO:0000256" key="1">
    <source>
        <dbReference type="SAM" id="Coils"/>
    </source>
</evidence>
<gene>
    <name evidence="2" type="ORF">ACFPQB_21250</name>
</gene>
<reference evidence="3" key="1">
    <citation type="journal article" date="2019" name="Int. J. Syst. Evol. Microbiol.">
        <title>The Global Catalogue of Microorganisms (GCM) 10K type strain sequencing project: providing services to taxonomists for standard genome sequencing and annotation.</title>
        <authorList>
            <consortium name="The Broad Institute Genomics Platform"/>
            <consortium name="The Broad Institute Genome Sequencing Center for Infectious Disease"/>
            <person name="Wu L."/>
            <person name="Ma J."/>
        </authorList>
    </citation>
    <scope>NUCLEOTIDE SEQUENCE [LARGE SCALE GENOMIC DNA]</scope>
    <source>
        <strain evidence="3">YIM 94188</strain>
    </source>
</reference>
<evidence type="ECO:0000313" key="3">
    <source>
        <dbReference type="Proteomes" id="UP001596072"/>
    </source>
</evidence>